<dbReference type="PANTHER" id="PTHR42781:SF1">
    <property type="entry name" value="THIAMINE IMPORT ATP-BINDING PROTEIN THIQ"/>
    <property type="match status" value="1"/>
</dbReference>
<dbReference type="GO" id="GO:0005524">
    <property type="term" value="F:ATP binding"/>
    <property type="evidence" value="ECO:0007669"/>
    <property type="project" value="UniProtKB-KW"/>
</dbReference>
<dbReference type="InterPro" id="IPR003593">
    <property type="entry name" value="AAA+_ATPase"/>
</dbReference>
<keyword evidence="2" id="KW-1003">Cell membrane</keyword>
<keyword evidence="1" id="KW-0813">Transport</keyword>
<dbReference type="EC" id="3.6.3.-" evidence="9"/>
<keyword evidence="6" id="KW-1278">Translocase</keyword>
<evidence type="ECO:0000313" key="9">
    <source>
        <dbReference type="EMBL" id="SLN34647.1"/>
    </source>
</evidence>
<dbReference type="SMART" id="SM00382">
    <property type="entry name" value="AAA"/>
    <property type="match status" value="1"/>
</dbReference>
<accession>A0A1Y5SC89</accession>
<reference evidence="9 10" key="1">
    <citation type="submission" date="2017-03" db="EMBL/GenBank/DDBJ databases">
        <authorList>
            <person name="Afonso C.L."/>
            <person name="Miller P.J."/>
            <person name="Scott M.A."/>
            <person name="Spackman E."/>
            <person name="Goraichik I."/>
            <person name="Dimitrov K.M."/>
            <person name="Suarez D.L."/>
            <person name="Swayne D.E."/>
        </authorList>
    </citation>
    <scope>NUCLEOTIDE SEQUENCE [LARGE SCALE GENOMIC DNA]</scope>
    <source>
        <strain evidence="9 10">CECT 8397</strain>
    </source>
</reference>
<dbReference type="InterPro" id="IPR017871">
    <property type="entry name" value="ABC_transporter-like_CS"/>
</dbReference>
<organism evidence="9 10">
    <name type="scientific">Pseudooctadecabacter jejudonensis</name>
    <dbReference type="NCBI Taxonomy" id="1391910"/>
    <lineage>
        <taxon>Bacteria</taxon>
        <taxon>Pseudomonadati</taxon>
        <taxon>Pseudomonadota</taxon>
        <taxon>Alphaproteobacteria</taxon>
        <taxon>Rhodobacterales</taxon>
        <taxon>Paracoccaceae</taxon>
        <taxon>Pseudooctadecabacter</taxon>
    </lineage>
</organism>
<sequence length="230" mass="24450">MLTFEGAVFQQGSFIVSADFAVSEGGVTAVIGPSGAGKSTLLHGVAGFVPQVAGRTRVQGRDVTRAAPQHRPVSMLFQDNNLFPHLTVMQNVALALGPRLRPARDVRDRVEEMLDHVGLSGLSDRKPAGLSGGQQSRVALARALLQDRPVVLMDEPFSALGPALKDEMLDLSVSLAQGRTVVMITHDPADAGRIADAVIGVVPGRALPPVPTQTFLTDPPDEMRDYFSLL</sequence>
<dbReference type="PROSITE" id="PS50893">
    <property type="entry name" value="ABC_TRANSPORTER_2"/>
    <property type="match status" value="1"/>
</dbReference>
<dbReference type="InterPro" id="IPR050093">
    <property type="entry name" value="ABC_SmlMolc_Importer"/>
</dbReference>
<dbReference type="RefSeq" id="WP_085864127.1">
    <property type="nucleotide sequence ID" value="NZ_FWFT01000002.1"/>
</dbReference>
<evidence type="ECO:0000313" key="10">
    <source>
        <dbReference type="Proteomes" id="UP000193623"/>
    </source>
</evidence>
<keyword evidence="10" id="KW-1185">Reference proteome</keyword>
<dbReference type="OrthoDB" id="9802264at2"/>
<keyword evidence="5 9" id="KW-0067">ATP-binding</keyword>
<dbReference type="Gene3D" id="3.40.50.300">
    <property type="entry name" value="P-loop containing nucleotide triphosphate hydrolases"/>
    <property type="match status" value="1"/>
</dbReference>
<evidence type="ECO:0000256" key="5">
    <source>
        <dbReference type="ARBA" id="ARBA00022840"/>
    </source>
</evidence>
<dbReference type="Proteomes" id="UP000193623">
    <property type="component" value="Unassembled WGS sequence"/>
</dbReference>
<evidence type="ECO:0000256" key="7">
    <source>
        <dbReference type="ARBA" id="ARBA00023136"/>
    </source>
</evidence>
<dbReference type="AlphaFoldDB" id="A0A1Y5SC89"/>
<evidence type="ECO:0000256" key="1">
    <source>
        <dbReference type="ARBA" id="ARBA00022448"/>
    </source>
</evidence>
<dbReference type="EMBL" id="FWFT01000002">
    <property type="protein sequence ID" value="SLN34647.1"/>
    <property type="molecule type" value="Genomic_DNA"/>
</dbReference>
<dbReference type="PANTHER" id="PTHR42781">
    <property type="entry name" value="SPERMIDINE/PUTRESCINE IMPORT ATP-BINDING PROTEIN POTA"/>
    <property type="match status" value="1"/>
</dbReference>
<gene>
    <name evidence="9" type="primary">thiQ</name>
    <name evidence="9" type="ORF">PSJ8397_01721</name>
</gene>
<dbReference type="InterPro" id="IPR027417">
    <property type="entry name" value="P-loop_NTPase"/>
</dbReference>
<keyword evidence="7" id="KW-0472">Membrane</keyword>
<evidence type="ECO:0000259" key="8">
    <source>
        <dbReference type="PROSITE" id="PS50893"/>
    </source>
</evidence>
<evidence type="ECO:0000256" key="6">
    <source>
        <dbReference type="ARBA" id="ARBA00022967"/>
    </source>
</evidence>
<proteinExistence type="predicted"/>
<name>A0A1Y5SC89_9RHOB</name>
<keyword evidence="4" id="KW-0547">Nucleotide-binding</keyword>
<evidence type="ECO:0000256" key="2">
    <source>
        <dbReference type="ARBA" id="ARBA00022475"/>
    </source>
</evidence>
<dbReference type="InterPro" id="IPR003439">
    <property type="entry name" value="ABC_transporter-like_ATP-bd"/>
</dbReference>
<dbReference type="GO" id="GO:0016887">
    <property type="term" value="F:ATP hydrolysis activity"/>
    <property type="evidence" value="ECO:0007669"/>
    <property type="project" value="InterPro"/>
</dbReference>
<evidence type="ECO:0000256" key="3">
    <source>
        <dbReference type="ARBA" id="ARBA00022519"/>
    </source>
</evidence>
<protein>
    <submittedName>
        <fullName evidence="9">Thiamine import ATP-binding protein ThiQ</fullName>
        <ecNumber evidence="9">3.6.3.-</ecNumber>
    </submittedName>
</protein>
<evidence type="ECO:0000256" key="4">
    <source>
        <dbReference type="ARBA" id="ARBA00022741"/>
    </source>
</evidence>
<dbReference type="Pfam" id="PF00005">
    <property type="entry name" value="ABC_tran"/>
    <property type="match status" value="1"/>
</dbReference>
<feature type="domain" description="ABC transporter" evidence="8">
    <location>
        <begin position="2"/>
        <end position="228"/>
    </location>
</feature>
<keyword evidence="3" id="KW-0997">Cell inner membrane</keyword>
<dbReference type="SUPFAM" id="SSF52540">
    <property type="entry name" value="P-loop containing nucleoside triphosphate hydrolases"/>
    <property type="match status" value="1"/>
</dbReference>
<keyword evidence="9" id="KW-0378">Hydrolase</keyword>
<dbReference type="PROSITE" id="PS00211">
    <property type="entry name" value="ABC_TRANSPORTER_1"/>
    <property type="match status" value="1"/>
</dbReference>